<dbReference type="OrthoDB" id="1642058at2"/>
<proteinExistence type="predicted"/>
<gene>
    <name evidence="1" type="ORF">SAMN05216389_11248</name>
</gene>
<dbReference type="Pfam" id="PF14199">
    <property type="entry name" value="DUF4317"/>
    <property type="match status" value="1"/>
</dbReference>
<sequence length="399" mass="46543">MNKKDIANIRKQFKINNDLLKIHEIFNVYIMKESSEIYHYQSAPFDLLEDEQKELFMANFKKVLSGQLDEKLFELKFQRDVEDSSQLILHQGLLSNDTEEWNEYMLRLVEKMLKDKQYEMDVVVTFIKGEYMKPMKRSNEEAEESGRDTVFSNPFILCSMNTTQDPKKELLFDYVEKEFKYNIVVDPIINLKAPKSGFLFPCFTDNAADVNHVLYSAKKAYELDYHFIEEVLNAEETMTAADDKVVFEEIVKKVTGDQINTSTLSNVYDEIHRTIEESEENEEEDVPKLDYKDVEKVLKSSGVADVDSDKVEDAFKTVIDDDKYEFKASSIIPKYNSKSIKIKTKVADIKISPQDLRFVRQIHFDGKLSLMIEVEENTVIEGFEMIPEALFQKAKKEEE</sequence>
<dbReference type="Proteomes" id="UP000198618">
    <property type="component" value="Unassembled WGS sequence"/>
</dbReference>
<dbReference type="STRING" id="930131.SAMN05216389_11248"/>
<organism evidence="1 2">
    <name type="scientific">Oceanobacillus limi</name>
    <dbReference type="NCBI Taxonomy" id="930131"/>
    <lineage>
        <taxon>Bacteria</taxon>
        <taxon>Bacillati</taxon>
        <taxon>Bacillota</taxon>
        <taxon>Bacilli</taxon>
        <taxon>Bacillales</taxon>
        <taxon>Bacillaceae</taxon>
        <taxon>Oceanobacillus</taxon>
    </lineage>
</organism>
<evidence type="ECO:0000313" key="1">
    <source>
        <dbReference type="EMBL" id="SET47638.1"/>
    </source>
</evidence>
<dbReference type="EMBL" id="FOHE01000012">
    <property type="protein sequence ID" value="SET47638.1"/>
    <property type="molecule type" value="Genomic_DNA"/>
</dbReference>
<evidence type="ECO:0000313" key="2">
    <source>
        <dbReference type="Proteomes" id="UP000198618"/>
    </source>
</evidence>
<dbReference type="AlphaFoldDB" id="A0A1I0EQD7"/>
<evidence type="ECO:0008006" key="3">
    <source>
        <dbReference type="Google" id="ProtNLM"/>
    </source>
</evidence>
<dbReference type="InterPro" id="IPR025466">
    <property type="entry name" value="DUF4317"/>
</dbReference>
<accession>A0A1I0EQD7</accession>
<dbReference type="RefSeq" id="WP_090870674.1">
    <property type="nucleotide sequence ID" value="NZ_FOHE01000012.1"/>
</dbReference>
<reference evidence="1 2" key="1">
    <citation type="submission" date="2016-10" db="EMBL/GenBank/DDBJ databases">
        <authorList>
            <person name="de Groot N.N."/>
        </authorList>
    </citation>
    <scope>NUCLEOTIDE SEQUENCE [LARGE SCALE GENOMIC DNA]</scope>
    <source>
        <strain evidence="1 2">IBRC-M 10780</strain>
    </source>
</reference>
<keyword evidence="2" id="KW-1185">Reference proteome</keyword>
<name>A0A1I0EQD7_9BACI</name>
<protein>
    <recommendedName>
        <fullName evidence="3">DUF4317 family protein</fullName>
    </recommendedName>
</protein>